<dbReference type="Gene3D" id="3.30.2010.10">
    <property type="entry name" value="Metalloproteases ('zincins'), catalytic domain"/>
    <property type="match status" value="1"/>
</dbReference>
<name>A0A1H6Q2Z7_9FLAO</name>
<keyword evidence="7" id="KW-0812">Transmembrane</keyword>
<dbReference type="InterPro" id="IPR051156">
    <property type="entry name" value="Mito/Outer_Membr_Metalloprot"/>
</dbReference>
<dbReference type="GO" id="GO:0016020">
    <property type="term" value="C:membrane"/>
    <property type="evidence" value="ECO:0007669"/>
    <property type="project" value="TreeGrafter"/>
</dbReference>
<evidence type="ECO:0000256" key="3">
    <source>
        <dbReference type="ARBA" id="ARBA00022801"/>
    </source>
</evidence>
<dbReference type="CDD" id="cd07332">
    <property type="entry name" value="M48C_Oma1_like"/>
    <property type="match status" value="1"/>
</dbReference>
<evidence type="ECO:0000256" key="4">
    <source>
        <dbReference type="ARBA" id="ARBA00022833"/>
    </source>
</evidence>
<comment type="cofactor">
    <cofactor evidence="6">
        <name>Zn(2+)</name>
        <dbReference type="ChEBI" id="CHEBI:29105"/>
    </cofactor>
    <text evidence="6">Binds 1 zinc ion per subunit.</text>
</comment>
<evidence type="ECO:0000256" key="2">
    <source>
        <dbReference type="ARBA" id="ARBA00022723"/>
    </source>
</evidence>
<evidence type="ECO:0000313" key="10">
    <source>
        <dbReference type="Proteomes" id="UP000199702"/>
    </source>
</evidence>
<dbReference type="InterPro" id="IPR001915">
    <property type="entry name" value="Peptidase_M48"/>
</dbReference>
<feature type="transmembrane region" description="Helical" evidence="7">
    <location>
        <begin position="103"/>
        <end position="123"/>
    </location>
</feature>
<keyword evidence="3 6" id="KW-0378">Hydrolase</keyword>
<protein>
    <submittedName>
        <fullName evidence="9">Peptidase family M48</fullName>
    </submittedName>
</protein>
<proteinExistence type="inferred from homology"/>
<dbReference type="EMBL" id="FNYA01000001">
    <property type="protein sequence ID" value="SEI38211.1"/>
    <property type="molecule type" value="Genomic_DNA"/>
</dbReference>
<sequence>MENYQAILIHPDVKGGRISGNLSIKNNCIYFENEELTHQINFINLTINTGGASNRFIFFADKTNTEISIYTSDKKVLKNNLLASNKNFKSEISKSKSDLRKTLKGVLIAIALVGIFITGLYLAKDKMVEKIADQVPASWEKEAGDKLFSTLSLQYKFIKNDSLEKEFLKVAQPLLKQIEKDGFKVDLYFVKDPTINAFALPGGKVIIQTGLIENAKSWEEVMGVVSHELSHVTRRHHIRGIINNLGIFTILSAAFGDVSALAGTFLNVGGELASLSNSRDFEHEADETGWKYLVQAKINPKGLITFFETLSKEEKANEIKSKVDETIDLSFLSTHPNTKDRISALKEKLKGDKSAYIKLPDNFEKFKIELLKQKIN</sequence>
<keyword evidence="10" id="KW-1185">Reference proteome</keyword>
<keyword evidence="1 6" id="KW-0645">Protease</keyword>
<dbReference type="AlphaFoldDB" id="A0A1H6Q2Z7"/>
<evidence type="ECO:0000313" key="9">
    <source>
        <dbReference type="EMBL" id="SEI38211.1"/>
    </source>
</evidence>
<dbReference type="Pfam" id="PF01435">
    <property type="entry name" value="Peptidase_M48"/>
    <property type="match status" value="1"/>
</dbReference>
<dbReference type="PANTHER" id="PTHR22726">
    <property type="entry name" value="METALLOENDOPEPTIDASE OMA1"/>
    <property type="match status" value="1"/>
</dbReference>
<reference evidence="10" key="1">
    <citation type="submission" date="2016-10" db="EMBL/GenBank/DDBJ databases">
        <authorList>
            <person name="Varghese N."/>
            <person name="Submissions S."/>
        </authorList>
    </citation>
    <scope>NUCLEOTIDE SEQUENCE [LARGE SCALE GENOMIC DNA]</scope>
    <source>
        <strain evidence="10">DSM 17934</strain>
    </source>
</reference>
<dbReference type="OrthoDB" id="9810445at2"/>
<keyword evidence="5 6" id="KW-0482">Metalloprotease</keyword>
<gene>
    <name evidence="9" type="ORF">SAMN05660918_0231</name>
</gene>
<keyword evidence="2" id="KW-0479">Metal-binding</keyword>
<dbReference type="GO" id="GO:0046872">
    <property type="term" value="F:metal ion binding"/>
    <property type="evidence" value="ECO:0007669"/>
    <property type="project" value="UniProtKB-KW"/>
</dbReference>
<dbReference type="Proteomes" id="UP000199702">
    <property type="component" value="Unassembled WGS sequence"/>
</dbReference>
<evidence type="ECO:0000259" key="8">
    <source>
        <dbReference type="Pfam" id="PF01435"/>
    </source>
</evidence>
<keyword evidence="4 6" id="KW-0862">Zinc</keyword>
<evidence type="ECO:0000256" key="5">
    <source>
        <dbReference type="ARBA" id="ARBA00023049"/>
    </source>
</evidence>
<keyword evidence="7" id="KW-1133">Transmembrane helix</keyword>
<evidence type="ECO:0000256" key="6">
    <source>
        <dbReference type="RuleBase" id="RU003983"/>
    </source>
</evidence>
<dbReference type="STRING" id="402734.SAMN05660918_0231"/>
<evidence type="ECO:0000256" key="1">
    <source>
        <dbReference type="ARBA" id="ARBA00022670"/>
    </source>
</evidence>
<comment type="similarity">
    <text evidence="6">Belongs to the peptidase M48 family.</text>
</comment>
<dbReference type="PANTHER" id="PTHR22726:SF1">
    <property type="entry name" value="METALLOENDOPEPTIDASE OMA1, MITOCHONDRIAL"/>
    <property type="match status" value="1"/>
</dbReference>
<organism evidence="9 10">
    <name type="scientific">Flavobacterium terrigena</name>
    <dbReference type="NCBI Taxonomy" id="402734"/>
    <lineage>
        <taxon>Bacteria</taxon>
        <taxon>Pseudomonadati</taxon>
        <taxon>Bacteroidota</taxon>
        <taxon>Flavobacteriia</taxon>
        <taxon>Flavobacteriales</taxon>
        <taxon>Flavobacteriaceae</taxon>
        <taxon>Flavobacterium</taxon>
    </lineage>
</organism>
<accession>A0A1H6Q2Z7</accession>
<keyword evidence="7" id="KW-0472">Membrane</keyword>
<dbReference type="RefSeq" id="WP_091306486.1">
    <property type="nucleotide sequence ID" value="NZ_CBCSJU010000001.1"/>
</dbReference>
<dbReference type="GO" id="GO:0004222">
    <property type="term" value="F:metalloendopeptidase activity"/>
    <property type="evidence" value="ECO:0007669"/>
    <property type="project" value="InterPro"/>
</dbReference>
<feature type="domain" description="Peptidase M48" evidence="8">
    <location>
        <begin position="161"/>
        <end position="347"/>
    </location>
</feature>
<evidence type="ECO:0000256" key="7">
    <source>
        <dbReference type="SAM" id="Phobius"/>
    </source>
</evidence>
<dbReference type="GO" id="GO:0051603">
    <property type="term" value="P:proteolysis involved in protein catabolic process"/>
    <property type="evidence" value="ECO:0007669"/>
    <property type="project" value="TreeGrafter"/>
</dbReference>